<keyword evidence="1" id="KW-0472">Membrane</keyword>
<dbReference type="GO" id="GO:0006508">
    <property type="term" value="P:proteolysis"/>
    <property type="evidence" value="ECO:0007669"/>
    <property type="project" value="UniProtKB-KW"/>
</dbReference>
<dbReference type="Proteomes" id="UP000461443">
    <property type="component" value="Unassembled WGS sequence"/>
</dbReference>
<feature type="domain" description="CAAX prenyl protease 2/Lysostaphin resistance protein A-like" evidence="2">
    <location>
        <begin position="168"/>
        <end position="259"/>
    </location>
</feature>
<feature type="transmembrane region" description="Helical" evidence="1">
    <location>
        <begin position="201"/>
        <end position="219"/>
    </location>
</feature>
<evidence type="ECO:0000313" key="3">
    <source>
        <dbReference type="EMBL" id="NDL61473.1"/>
    </source>
</evidence>
<protein>
    <submittedName>
        <fullName evidence="3">CPBP family intramembrane metalloprotease</fullName>
    </submittedName>
</protein>
<reference evidence="3 4" key="2">
    <citation type="submission" date="2020-02" db="EMBL/GenBank/DDBJ databases">
        <title>The new genus of Enterobacteriales.</title>
        <authorList>
            <person name="Kim I.S."/>
        </authorList>
    </citation>
    <scope>NUCLEOTIDE SEQUENCE [LARGE SCALE GENOMIC DNA]</scope>
    <source>
        <strain evidence="3 4">SAP-6</strain>
    </source>
</reference>
<dbReference type="InterPro" id="IPR003675">
    <property type="entry name" value="Rce1/LyrA-like_dom"/>
</dbReference>
<proteinExistence type="predicted"/>
<feature type="transmembrane region" description="Helical" evidence="1">
    <location>
        <begin position="170"/>
        <end position="189"/>
    </location>
</feature>
<dbReference type="RefSeq" id="WP_162364144.1">
    <property type="nucleotide sequence ID" value="NZ_WUBS01000001.1"/>
</dbReference>
<reference evidence="3 4" key="1">
    <citation type="submission" date="2019-12" db="EMBL/GenBank/DDBJ databases">
        <authorList>
            <person name="Lee S.D."/>
        </authorList>
    </citation>
    <scope>NUCLEOTIDE SEQUENCE [LARGE SCALE GENOMIC DNA]</scope>
    <source>
        <strain evidence="3 4">SAP-6</strain>
    </source>
</reference>
<keyword evidence="3" id="KW-0378">Hydrolase</keyword>
<dbReference type="GO" id="GO:0080120">
    <property type="term" value="P:CAAX-box protein maturation"/>
    <property type="evidence" value="ECO:0007669"/>
    <property type="project" value="UniProtKB-ARBA"/>
</dbReference>
<name>A0A845S9P4_9GAMM</name>
<keyword evidence="3" id="KW-0645">Protease</keyword>
<evidence type="ECO:0000256" key="1">
    <source>
        <dbReference type="SAM" id="Phobius"/>
    </source>
</evidence>
<dbReference type="Pfam" id="PF02517">
    <property type="entry name" value="Rce1-like"/>
    <property type="match status" value="1"/>
</dbReference>
<keyword evidence="3" id="KW-0482">Metalloprotease</keyword>
<keyword evidence="1" id="KW-1133">Transmembrane helix</keyword>
<gene>
    <name evidence="3" type="ORF">GRH90_01655</name>
</gene>
<organism evidence="3 4">
    <name type="scientific">Acerihabitans arboris</name>
    <dbReference type="NCBI Taxonomy" id="2691583"/>
    <lineage>
        <taxon>Bacteria</taxon>
        <taxon>Pseudomonadati</taxon>
        <taxon>Pseudomonadota</taxon>
        <taxon>Gammaproteobacteria</taxon>
        <taxon>Enterobacterales</taxon>
        <taxon>Pectobacteriaceae</taxon>
        <taxon>Acerihabitans</taxon>
    </lineage>
</organism>
<feature type="transmembrane region" description="Helical" evidence="1">
    <location>
        <begin position="106"/>
        <end position="127"/>
    </location>
</feature>
<feature type="transmembrane region" description="Helical" evidence="1">
    <location>
        <begin position="36"/>
        <end position="53"/>
    </location>
</feature>
<keyword evidence="4" id="KW-1185">Reference proteome</keyword>
<evidence type="ECO:0000313" key="4">
    <source>
        <dbReference type="Proteomes" id="UP000461443"/>
    </source>
</evidence>
<evidence type="ECO:0000259" key="2">
    <source>
        <dbReference type="Pfam" id="PF02517"/>
    </source>
</evidence>
<feature type="transmembrane region" description="Helical" evidence="1">
    <location>
        <begin position="65"/>
        <end position="86"/>
    </location>
</feature>
<comment type="caution">
    <text evidence="3">The sequence shown here is derived from an EMBL/GenBank/DDBJ whole genome shotgun (WGS) entry which is preliminary data.</text>
</comment>
<dbReference type="EMBL" id="WUBS01000001">
    <property type="protein sequence ID" value="NDL61473.1"/>
    <property type="molecule type" value="Genomic_DNA"/>
</dbReference>
<feature type="transmembrane region" description="Helical" evidence="1">
    <location>
        <begin position="139"/>
        <end position="158"/>
    </location>
</feature>
<accession>A0A845S9P4</accession>
<dbReference type="GO" id="GO:0008237">
    <property type="term" value="F:metallopeptidase activity"/>
    <property type="evidence" value="ECO:0007669"/>
    <property type="project" value="UniProtKB-KW"/>
</dbReference>
<keyword evidence="1" id="KW-0812">Transmembrane</keyword>
<sequence length="274" mass="30906">MWLLLASSLLTLLFLTPLSLFLLALTFISAMSGNILTPIGSLIIISIIAITLLRFKFRDKLIFRIITELILVIIAIGLTMHLIPGFNNLKVLDAAYVGPLSTTFTMYYNLDKAIIPFILLACISTLFKSKSTLPPKMWLWLVLTLSVPALLIFAVYIGGLRFETHHPEWLWQYVLANLFFVSLAEEALFRGYFQQRLGNFLSPYSSLIVASILFGALHYVGGPQLMLFAGLSGVIYGLAWMWSGCLWISTLFHFGLNLIHLLFFTYPLYQPLSL</sequence>
<dbReference type="AlphaFoldDB" id="A0A845S9P4"/>
<dbReference type="GO" id="GO:0004175">
    <property type="term" value="F:endopeptidase activity"/>
    <property type="evidence" value="ECO:0007669"/>
    <property type="project" value="UniProtKB-ARBA"/>
</dbReference>